<evidence type="ECO:0000256" key="5">
    <source>
        <dbReference type="ARBA" id="ARBA00022448"/>
    </source>
</evidence>
<evidence type="ECO:0000256" key="13">
    <source>
        <dbReference type="SAM" id="Phobius"/>
    </source>
</evidence>
<comment type="similarity">
    <text evidence="3">Belongs to the multi antimicrobial extrusion (MATE) (TC 2.A.66.1) family.</text>
</comment>
<name>A0A1H7YR98_9FIRM</name>
<dbReference type="Proteomes" id="UP000199158">
    <property type="component" value="Unassembled WGS sequence"/>
</dbReference>
<evidence type="ECO:0000256" key="3">
    <source>
        <dbReference type="ARBA" id="ARBA00010199"/>
    </source>
</evidence>
<feature type="transmembrane region" description="Helical" evidence="13">
    <location>
        <begin position="65"/>
        <end position="89"/>
    </location>
</feature>
<accession>A0A1H7YR98</accession>
<evidence type="ECO:0000256" key="1">
    <source>
        <dbReference type="ARBA" id="ARBA00003408"/>
    </source>
</evidence>
<feature type="transmembrane region" description="Helical" evidence="13">
    <location>
        <begin position="372"/>
        <end position="389"/>
    </location>
</feature>
<dbReference type="PANTHER" id="PTHR43298">
    <property type="entry name" value="MULTIDRUG RESISTANCE PROTEIN NORM-RELATED"/>
    <property type="match status" value="1"/>
</dbReference>
<reference evidence="14 15" key="1">
    <citation type="submission" date="2016-10" db="EMBL/GenBank/DDBJ databases">
        <authorList>
            <person name="de Groot N.N."/>
        </authorList>
    </citation>
    <scope>NUCLEOTIDE SEQUENCE [LARGE SCALE GENOMIC DNA]</scope>
    <source>
        <strain evidence="14 15">CGMCC 1.5070</strain>
    </source>
</reference>
<evidence type="ECO:0000256" key="7">
    <source>
        <dbReference type="ARBA" id="ARBA00022475"/>
    </source>
</evidence>
<keyword evidence="7" id="KW-1003">Cell membrane</keyword>
<feature type="transmembrane region" description="Helical" evidence="13">
    <location>
        <begin position="206"/>
        <end position="227"/>
    </location>
</feature>
<dbReference type="STRING" id="474960.SAMN05216180_0188"/>
<gene>
    <name evidence="14" type="ORF">SAMN05216180_0188</name>
</gene>
<dbReference type="GO" id="GO:0042910">
    <property type="term" value="F:xenobiotic transmembrane transporter activity"/>
    <property type="evidence" value="ECO:0007669"/>
    <property type="project" value="InterPro"/>
</dbReference>
<evidence type="ECO:0000256" key="10">
    <source>
        <dbReference type="ARBA" id="ARBA00023065"/>
    </source>
</evidence>
<dbReference type="GO" id="GO:0005886">
    <property type="term" value="C:plasma membrane"/>
    <property type="evidence" value="ECO:0007669"/>
    <property type="project" value="UniProtKB-SubCell"/>
</dbReference>
<feature type="transmembrane region" description="Helical" evidence="13">
    <location>
        <begin position="329"/>
        <end position="352"/>
    </location>
</feature>
<evidence type="ECO:0000256" key="12">
    <source>
        <dbReference type="ARBA" id="ARBA00031636"/>
    </source>
</evidence>
<feature type="transmembrane region" description="Helical" evidence="13">
    <location>
        <begin position="426"/>
        <end position="443"/>
    </location>
</feature>
<feature type="transmembrane region" description="Helical" evidence="13">
    <location>
        <begin position="179"/>
        <end position="200"/>
    </location>
</feature>
<evidence type="ECO:0000256" key="6">
    <source>
        <dbReference type="ARBA" id="ARBA00022449"/>
    </source>
</evidence>
<dbReference type="RefSeq" id="WP_242943051.1">
    <property type="nucleotide sequence ID" value="NZ_FOCG01000001.1"/>
</dbReference>
<sequence length="457" mass="50106">METTSKPELEEKHEKKHTMISGNPTRAIITFAIPMILGNIFQQLYNTADAVIVGQFIGENALASVGVANPIMSIVIFFIFGICVGMSVLMAQLYGAKDYSGFKKEASTSLIAGLVFTVVLSVLCCILSKPILVLTKTPAEILNDADLYLKIIFIGLIFSFLYNYYSAALRAIGDSKTPFLFLLLSSVLNVVLDIFFIKVLHTGVEGAAIATVISQAVSSILCVIYVYRKIPLLALKRNEFIFEKSILVKTINYSWVSAVQQTFLYVGRLLVQGAVNPFGTSVIAAYNAATRVEGFVLAPFDSMSASTSTYCAQNMGAGLNHRMKSGYKICTVINVIYSLVACAVLFFFSPQIMALFVNANESASVITVGCEYLQLMAFFYILAGMTYIMQGFFRGVGKLKITMITTGSQILIRVILSYILVPKFGVSGVCYATLVGWIFMFLFEGTCAKQYFKQINA</sequence>
<dbReference type="GO" id="GO:0015297">
    <property type="term" value="F:antiporter activity"/>
    <property type="evidence" value="ECO:0007669"/>
    <property type="project" value="UniProtKB-KW"/>
</dbReference>
<dbReference type="NCBIfam" id="TIGR00797">
    <property type="entry name" value="matE"/>
    <property type="match status" value="1"/>
</dbReference>
<proteinExistence type="inferred from homology"/>
<comment type="subcellular location">
    <subcellularLocation>
        <location evidence="2">Cell membrane</location>
        <topology evidence="2">Multi-pass membrane protein</topology>
    </subcellularLocation>
</comment>
<dbReference type="InterPro" id="IPR050222">
    <property type="entry name" value="MATE_MdtK"/>
</dbReference>
<dbReference type="PIRSF" id="PIRSF006603">
    <property type="entry name" value="DinF"/>
    <property type="match status" value="1"/>
</dbReference>
<evidence type="ECO:0000256" key="11">
    <source>
        <dbReference type="ARBA" id="ARBA00023136"/>
    </source>
</evidence>
<keyword evidence="5" id="KW-0813">Transport</keyword>
<evidence type="ECO:0000256" key="2">
    <source>
        <dbReference type="ARBA" id="ARBA00004651"/>
    </source>
</evidence>
<feature type="transmembrane region" description="Helical" evidence="13">
    <location>
        <begin position="147"/>
        <end position="167"/>
    </location>
</feature>
<keyword evidence="6" id="KW-0050">Antiport</keyword>
<keyword evidence="15" id="KW-1185">Reference proteome</keyword>
<keyword evidence="8 13" id="KW-0812">Transmembrane</keyword>
<dbReference type="Pfam" id="PF01554">
    <property type="entry name" value="MatE"/>
    <property type="match status" value="2"/>
</dbReference>
<evidence type="ECO:0000313" key="14">
    <source>
        <dbReference type="EMBL" id="SEM48513.1"/>
    </source>
</evidence>
<dbReference type="InterPro" id="IPR048279">
    <property type="entry name" value="MdtK-like"/>
</dbReference>
<keyword evidence="10" id="KW-0406">Ion transport</keyword>
<comment type="function">
    <text evidence="1">Multidrug efflux pump.</text>
</comment>
<organism evidence="14 15">
    <name type="scientific">Hydrogenoanaerobacterium saccharovorans</name>
    <dbReference type="NCBI Taxonomy" id="474960"/>
    <lineage>
        <taxon>Bacteria</taxon>
        <taxon>Bacillati</taxon>
        <taxon>Bacillota</taxon>
        <taxon>Clostridia</taxon>
        <taxon>Eubacteriales</taxon>
        <taxon>Oscillospiraceae</taxon>
        <taxon>Hydrogenoanaerobacterium</taxon>
    </lineage>
</organism>
<evidence type="ECO:0000256" key="4">
    <source>
        <dbReference type="ARBA" id="ARBA00020268"/>
    </source>
</evidence>
<dbReference type="GO" id="GO:0006811">
    <property type="term" value="P:monoatomic ion transport"/>
    <property type="evidence" value="ECO:0007669"/>
    <property type="project" value="UniProtKB-KW"/>
</dbReference>
<evidence type="ECO:0000313" key="15">
    <source>
        <dbReference type="Proteomes" id="UP000199158"/>
    </source>
</evidence>
<dbReference type="EMBL" id="FOCG01000001">
    <property type="protein sequence ID" value="SEM48513.1"/>
    <property type="molecule type" value="Genomic_DNA"/>
</dbReference>
<evidence type="ECO:0000256" key="9">
    <source>
        <dbReference type="ARBA" id="ARBA00022989"/>
    </source>
</evidence>
<feature type="transmembrane region" description="Helical" evidence="13">
    <location>
        <begin position="110"/>
        <end position="135"/>
    </location>
</feature>
<keyword evidence="11 13" id="KW-0472">Membrane</keyword>
<dbReference type="CDD" id="cd13138">
    <property type="entry name" value="MATE_yoeA_like"/>
    <property type="match status" value="1"/>
</dbReference>
<protein>
    <recommendedName>
        <fullName evidence="4">Probable multidrug resistance protein NorM</fullName>
    </recommendedName>
    <alternativeName>
        <fullName evidence="12">Multidrug-efflux transporter</fullName>
    </alternativeName>
</protein>
<evidence type="ECO:0000256" key="8">
    <source>
        <dbReference type="ARBA" id="ARBA00022692"/>
    </source>
</evidence>
<keyword evidence="9 13" id="KW-1133">Transmembrane helix</keyword>
<dbReference type="PANTHER" id="PTHR43298:SF2">
    <property type="entry name" value="FMN_FAD EXPORTER YEEO-RELATED"/>
    <property type="match status" value="1"/>
</dbReference>
<dbReference type="AlphaFoldDB" id="A0A1H7YR98"/>
<dbReference type="InterPro" id="IPR002528">
    <property type="entry name" value="MATE_fam"/>
</dbReference>
<feature type="transmembrane region" description="Helical" evidence="13">
    <location>
        <begin position="25"/>
        <end position="45"/>
    </location>
</feature>